<organism evidence="9 10">
    <name type="scientific">Actinocatenispora rupis</name>
    <dbReference type="NCBI Taxonomy" id="519421"/>
    <lineage>
        <taxon>Bacteria</taxon>
        <taxon>Bacillati</taxon>
        <taxon>Actinomycetota</taxon>
        <taxon>Actinomycetes</taxon>
        <taxon>Micromonosporales</taxon>
        <taxon>Micromonosporaceae</taxon>
        <taxon>Actinocatenispora</taxon>
    </lineage>
</organism>
<feature type="domain" description="Peptidase M48" evidence="8">
    <location>
        <begin position="126"/>
        <end position="196"/>
    </location>
</feature>
<evidence type="ECO:0000256" key="7">
    <source>
        <dbReference type="SAM" id="Phobius"/>
    </source>
</evidence>
<evidence type="ECO:0000256" key="4">
    <source>
        <dbReference type="ARBA" id="ARBA00022833"/>
    </source>
</evidence>
<comment type="similarity">
    <text evidence="6">Belongs to the peptidase M48 family.</text>
</comment>
<evidence type="ECO:0000259" key="8">
    <source>
        <dbReference type="Pfam" id="PF01435"/>
    </source>
</evidence>
<comment type="cofactor">
    <cofactor evidence="6">
        <name>Zn(2+)</name>
        <dbReference type="ChEBI" id="CHEBI:29105"/>
    </cofactor>
    <text evidence="6">Binds 1 zinc ion per subunit.</text>
</comment>
<feature type="transmembrane region" description="Helical" evidence="7">
    <location>
        <begin position="41"/>
        <end position="65"/>
    </location>
</feature>
<feature type="transmembrane region" description="Helical" evidence="7">
    <location>
        <begin position="95"/>
        <end position="116"/>
    </location>
</feature>
<dbReference type="InterPro" id="IPR001915">
    <property type="entry name" value="Peptidase_M48"/>
</dbReference>
<dbReference type="AlphaFoldDB" id="A0A8J3IZB5"/>
<dbReference type="RefSeq" id="WP_203659154.1">
    <property type="nucleotide sequence ID" value="NZ_BAAAZM010000008.1"/>
</dbReference>
<dbReference type="PANTHER" id="PTHR34978">
    <property type="entry name" value="POSSIBLE SENSOR-TRANSDUCER PROTEIN BLAR"/>
    <property type="match status" value="1"/>
</dbReference>
<gene>
    <name evidence="9" type="primary">blaR</name>
    <name evidence="9" type="ORF">Aru02nite_36950</name>
</gene>
<dbReference type="CDD" id="cd07326">
    <property type="entry name" value="M56_BlaR1_MecR1_like"/>
    <property type="match status" value="1"/>
</dbReference>
<proteinExistence type="inferred from homology"/>
<dbReference type="InterPro" id="IPR052173">
    <property type="entry name" value="Beta-lactam_resp_regulator"/>
</dbReference>
<feature type="transmembrane region" description="Helical" evidence="7">
    <location>
        <begin position="282"/>
        <end position="303"/>
    </location>
</feature>
<evidence type="ECO:0000256" key="6">
    <source>
        <dbReference type="RuleBase" id="RU003983"/>
    </source>
</evidence>
<accession>A0A8J3IZB5</accession>
<dbReference type="PANTHER" id="PTHR34978:SF3">
    <property type="entry name" value="SLR0241 PROTEIN"/>
    <property type="match status" value="1"/>
</dbReference>
<evidence type="ECO:0000313" key="9">
    <source>
        <dbReference type="EMBL" id="GID12806.1"/>
    </source>
</evidence>
<protein>
    <recommendedName>
        <fullName evidence="8">Peptidase M48 domain-containing protein</fullName>
    </recommendedName>
</protein>
<keyword evidence="2" id="KW-0479">Metal-binding</keyword>
<dbReference type="Proteomes" id="UP000612808">
    <property type="component" value="Unassembled WGS sequence"/>
</dbReference>
<evidence type="ECO:0000256" key="2">
    <source>
        <dbReference type="ARBA" id="ARBA00022723"/>
    </source>
</evidence>
<keyword evidence="5 6" id="KW-0482">Metalloprotease</keyword>
<evidence type="ECO:0000256" key="3">
    <source>
        <dbReference type="ARBA" id="ARBA00022801"/>
    </source>
</evidence>
<keyword evidence="1 6" id="KW-0645">Protease</keyword>
<evidence type="ECO:0000313" key="10">
    <source>
        <dbReference type="Proteomes" id="UP000612808"/>
    </source>
</evidence>
<keyword evidence="10" id="KW-1185">Reference proteome</keyword>
<dbReference type="GO" id="GO:0006508">
    <property type="term" value="P:proteolysis"/>
    <property type="evidence" value="ECO:0007669"/>
    <property type="project" value="UniProtKB-KW"/>
</dbReference>
<keyword evidence="7" id="KW-0812">Transmembrane</keyword>
<sequence>MTMVVTAVTLALLAVVLLGPVSHLLPRAGWAVAEPRATLVLWQAIGLSAGLAALGAVAAVAVAPLSDTLFGALRRFAERFVAGEPTGGLGPLHTVLLMVAVVLGARLLGVLALSAWRTVRARGRHRRMVDLIGTPLTADRDGLVLDHPAPAAYCLPGGTPRVVLTSGALELFDDAELAAVLAHERAHLAERHDLVVLPFAAWSAALPWLPTVRRSRAAVDGLVEMVADDRACLHADRTVLACALARFGTAGVPAGALAATGTGSVLTRVHRLLDPPPRSPRLRYALVTVAVTLLALPTAALLLSGV</sequence>
<evidence type="ECO:0000256" key="1">
    <source>
        <dbReference type="ARBA" id="ARBA00022670"/>
    </source>
</evidence>
<evidence type="ECO:0000256" key="5">
    <source>
        <dbReference type="ARBA" id="ARBA00023049"/>
    </source>
</evidence>
<comment type="caution">
    <text evidence="9">The sequence shown here is derived from an EMBL/GenBank/DDBJ whole genome shotgun (WGS) entry which is preliminary data.</text>
</comment>
<name>A0A8J3IZB5_9ACTN</name>
<reference evidence="9" key="1">
    <citation type="submission" date="2021-01" db="EMBL/GenBank/DDBJ databases">
        <title>Whole genome shotgun sequence of Actinocatenispora rupis NBRC 107355.</title>
        <authorList>
            <person name="Komaki H."/>
            <person name="Tamura T."/>
        </authorList>
    </citation>
    <scope>NUCLEOTIDE SEQUENCE</scope>
    <source>
        <strain evidence="9">NBRC 107355</strain>
    </source>
</reference>
<dbReference type="GO" id="GO:0004222">
    <property type="term" value="F:metalloendopeptidase activity"/>
    <property type="evidence" value="ECO:0007669"/>
    <property type="project" value="InterPro"/>
</dbReference>
<keyword evidence="7" id="KW-0472">Membrane</keyword>
<dbReference type="Pfam" id="PF01435">
    <property type="entry name" value="Peptidase_M48"/>
    <property type="match status" value="1"/>
</dbReference>
<keyword evidence="4 6" id="KW-0862">Zinc</keyword>
<keyword evidence="3 6" id="KW-0378">Hydrolase</keyword>
<dbReference type="GO" id="GO:0046872">
    <property type="term" value="F:metal ion binding"/>
    <property type="evidence" value="ECO:0007669"/>
    <property type="project" value="UniProtKB-KW"/>
</dbReference>
<dbReference type="Gene3D" id="3.30.2010.10">
    <property type="entry name" value="Metalloproteases ('zincins'), catalytic domain"/>
    <property type="match status" value="1"/>
</dbReference>
<keyword evidence="7" id="KW-1133">Transmembrane helix</keyword>
<dbReference type="EMBL" id="BOMB01000021">
    <property type="protein sequence ID" value="GID12806.1"/>
    <property type="molecule type" value="Genomic_DNA"/>
</dbReference>